<keyword evidence="3" id="KW-1185">Reference proteome</keyword>
<organism evidence="2 3">
    <name type="scientific">Natronorubrum daqingense</name>
    <dbReference type="NCBI Taxonomy" id="588898"/>
    <lineage>
        <taxon>Archaea</taxon>
        <taxon>Methanobacteriati</taxon>
        <taxon>Methanobacteriota</taxon>
        <taxon>Stenosarchaea group</taxon>
        <taxon>Halobacteria</taxon>
        <taxon>Halobacteriales</taxon>
        <taxon>Natrialbaceae</taxon>
        <taxon>Natronorubrum</taxon>
    </lineage>
</organism>
<keyword evidence="1" id="KW-0812">Transmembrane</keyword>
<dbReference type="AlphaFoldDB" id="A0A1N6YUY7"/>
<dbReference type="EMBL" id="FTNP01000001">
    <property type="protein sequence ID" value="SIR18387.1"/>
    <property type="molecule type" value="Genomic_DNA"/>
</dbReference>
<protein>
    <submittedName>
        <fullName evidence="2">Uncharacterized protein</fullName>
    </submittedName>
</protein>
<dbReference type="RefSeq" id="WP_257787632.1">
    <property type="nucleotide sequence ID" value="NZ_CP019327.1"/>
</dbReference>
<evidence type="ECO:0000313" key="3">
    <source>
        <dbReference type="Proteomes" id="UP000185687"/>
    </source>
</evidence>
<sequence>MIETAVLILAFIIGVFTLGLPAWIHVRWHMQRRADDETNE</sequence>
<accession>A0A1N6YUY7</accession>
<evidence type="ECO:0000256" key="1">
    <source>
        <dbReference type="SAM" id="Phobius"/>
    </source>
</evidence>
<keyword evidence="1" id="KW-0472">Membrane</keyword>
<keyword evidence="1" id="KW-1133">Transmembrane helix</keyword>
<evidence type="ECO:0000313" key="2">
    <source>
        <dbReference type="EMBL" id="SIR18387.1"/>
    </source>
</evidence>
<gene>
    <name evidence="2" type="ORF">SAMN05421809_0567</name>
</gene>
<feature type="transmembrane region" description="Helical" evidence="1">
    <location>
        <begin position="6"/>
        <end position="24"/>
    </location>
</feature>
<proteinExistence type="predicted"/>
<reference evidence="2 3" key="1">
    <citation type="submission" date="2017-01" db="EMBL/GenBank/DDBJ databases">
        <authorList>
            <person name="Mah S.A."/>
            <person name="Swanson W.J."/>
            <person name="Moy G.W."/>
            <person name="Vacquier V.D."/>
        </authorList>
    </citation>
    <scope>NUCLEOTIDE SEQUENCE [LARGE SCALE GENOMIC DNA]</scope>
    <source>
        <strain evidence="2 3">CGMCC 1.8909</strain>
    </source>
</reference>
<dbReference type="Proteomes" id="UP000185687">
    <property type="component" value="Unassembled WGS sequence"/>
</dbReference>
<dbReference type="GeneID" id="74354072"/>
<name>A0A1N6YUY7_9EURY</name>